<dbReference type="GO" id="GO:0030163">
    <property type="term" value="P:protein catabolic process"/>
    <property type="evidence" value="ECO:0007669"/>
    <property type="project" value="TreeGrafter"/>
</dbReference>
<dbReference type="Proteomes" id="UP000198704">
    <property type="component" value="Unassembled WGS sequence"/>
</dbReference>
<gene>
    <name evidence="3" type="ORF">SAMN05216360_102209</name>
</gene>
<feature type="domain" description="AAA+ ATPase" evidence="2">
    <location>
        <begin position="273"/>
        <end position="415"/>
    </location>
</feature>
<dbReference type="Pfam" id="PF01434">
    <property type="entry name" value="Peptidase_M41"/>
    <property type="match status" value="1"/>
</dbReference>
<keyword evidence="4" id="KW-1185">Reference proteome</keyword>
<evidence type="ECO:0000256" key="1">
    <source>
        <dbReference type="RuleBase" id="RU003651"/>
    </source>
</evidence>
<organism evidence="3 4">
    <name type="scientific">Methylobacterium phyllostachyos</name>
    <dbReference type="NCBI Taxonomy" id="582672"/>
    <lineage>
        <taxon>Bacteria</taxon>
        <taxon>Pseudomonadati</taxon>
        <taxon>Pseudomonadota</taxon>
        <taxon>Alphaproteobacteria</taxon>
        <taxon>Hyphomicrobiales</taxon>
        <taxon>Methylobacteriaceae</taxon>
        <taxon>Methylobacterium</taxon>
    </lineage>
</organism>
<keyword evidence="1" id="KW-0547">Nucleotide-binding</keyword>
<dbReference type="SUPFAM" id="SSF52540">
    <property type="entry name" value="P-loop containing nucleoside triphosphate hydrolases"/>
    <property type="match status" value="1"/>
</dbReference>
<dbReference type="InterPro" id="IPR003593">
    <property type="entry name" value="AAA+_ATPase"/>
</dbReference>
<keyword evidence="1" id="KW-0067">ATP-binding</keyword>
<dbReference type="Gene3D" id="3.40.50.300">
    <property type="entry name" value="P-loop containing nucleotide triphosphate hydrolases"/>
    <property type="match status" value="1"/>
</dbReference>
<dbReference type="Pfam" id="PF00004">
    <property type="entry name" value="AAA"/>
    <property type="match status" value="1"/>
</dbReference>
<dbReference type="GO" id="GO:0004222">
    <property type="term" value="F:metalloendopeptidase activity"/>
    <property type="evidence" value="ECO:0007669"/>
    <property type="project" value="InterPro"/>
</dbReference>
<dbReference type="EMBL" id="FNHS01000002">
    <property type="protein sequence ID" value="SDM47848.1"/>
    <property type="molecule type" value="Genomic_DNA"/>
</dbReference>
<dbReference type="PANTHER" id="PTHR23076">
    <property type="entry name" value="METALLOPROTEASE M41 FTSH"/>
    <property type="match status" value="1"/>
</dbReference>
<dbReference type="PANTHER" id="PTHR23076:SF97">
    <property type="entry name" value="ATP-DEPENDENT ZINC METALLOPROTEASE YME1L1"/>
    <property type="match status" value="1"/>
</dbReference>
<sequence length="681" mass="71234">MTSSRKNSSFSLLDHALRVARQADEGRFPDEPGFRVEEVDLSSKADDHAAFLNANSVPRMLATALLMEALSDRDLAAIQARNGLAVVVEVAHSEMVAPVADALRAAGVFSDIFQRWGGSKSQDRPDNGGDKVAGILGSGGNVAGVSPAPARYLPSNLNAGADIRLTLGAPTPAAVRTVIALVTGSRARKLPPLAGLGFLDVCSAIRRNSTAGACARRLAAMVEAKRAVVATSDAPPLALTHGYGEAKEWGLALAAAVEDWRSKGIPWSDAVKGDRAVVLGGPPGTGKSSFAVSLAKSLKLNLHVTSASAWFVNGSGYLGDVVKAITSTFQEASANGPAVLFIDEIDGVPSRDSVDPRYRDFWSPVIGCLLQEIQSAASSSANLILVAATNYPERLDPALVRPGRLNRVLRIGLPDAEAIVGILGQHLGDDAPAGADMTPLGILGVGATGADVAGWVGAARAAAQAACRPVTMDDLIRQVCPPETRPPEIVRAISRHEASHAVLGEVTASSTVDVVTIVERGSFAGSATLRLRHPTMMTLAQIDALALTQLAGRAADELWGEPTSGSGGGQSSDLAAATNLLASKRASWGLAGSLLYRGDRTEVQALLRTDVVFRDEVRRDLDRVYALTVRLVRENMGRIERVADRLVERRVLGGNEVRAIIAETPASPVDDATTAEGVPHA</sequence>
<evidence type="ECO:0000259" key="2">
    <source>
        <dbReference type="SMART" id="SM00382"/>
    </source>
</evidence>
<accession>A0A1G9TJX4</accession>
<dbReference type="STRING" id="582672.SAMN05216360_102209"/>
<dbReference type="RefSeq" id="WP_167627615.1">
    <property type="nucleotide sequence ID" value="NZ_FNHS01000002.1"/>
</dbReference>
<dbReference type="Gene3D" id="1.20.58.760">
    <property type="entry name" value="Peptidase M41"/>
    <property type="match status" value="1"/>
</dbReference>
<dbReference type="SUPFAM" id="SSF140990">
    <property type="entry name" value="FtsH protease domain-like"/>
    <property type="match status" value="1"/>
</dbReference>
<dbReference type="SMART" id="SM00382">
    <property type="entry name" value="AAA"/>
    <property type="match status" value="1"/>
</dbReference>
<evidence type="ECO:0000313" key="4">
    <source>
        <dbReference type="Proteomes" id="UP000198704"/>
    </source>
</evidence>
<proteinExistence type="inferred from homology"/>
<dbReference type="GO" id="GO:0005524">
    <property type="term" value="F:ATP binding"/>
    <property type="evidence" value="ECO:0007669"/>
    <property type="project" value="UniProtKB-KW"/>
</dbReference>
<dbReference type="InterPro" id="IPR000642">
    <property type="entry name" value="Peptidase_M41"/>
</dbReference>
<name>A0A1G9TJX4_9HYPH</name>
<dbReference type="GO" id="GO:0006508">
    <property type="term" value="P:proteolysis"/>
    <property type="evidence" value="ECO:0007669"/>
    <property type="project" value="InterPro"/>
</dbReference>
<dbReference type="InterPro" id="IPR003959">
    <property type="entry name" value="ATPase_AAA_core"/>
</dbReference>
<reference evidence="4" key="1">
    <citation type="submission" date="2016-10" db="EMBL/GenBank/DDBJ databases">
        <authorList>
            <person name="Varghese N."/>
            <person name="Submissions S."/>
        </authorList>
    </citation>
    <scope>NUCLEOTIDE SEQUENCE [LARGE SCALE GENOMIC DNA]</scope>
    <source>
        <strain evidence="4">BL47</strain>
    </source>
</reference>
<dbReference type="AlphaFoldDB" id="A0A1G9TJX4"/>
<dbReference type="GO" id="GO:0004176">
    <property type="term" value="F:ATP-dependent peptidase activity"/>
    <property type="evidence" value="ECO:0007669"/>
    <property type="project" value="InterPro"/>
</dbReference>
<protein>
    <submittedName>
        <fullName evidence="3">Peptidase family M41</fullName>
    </submittedName>
</protein>
<comment type="similarity">
    <text evidence="1">Belongs to the AAA ATPase family.</text>
</comment>
<dbReference type="InterPro" id="IPR027417">
    <property type="entry name" value="P-loop_NTPase"/>
</dbReference>
<dbReference type="InterPro" id="IPR037219">
    <property type="entry name" value="Peptidase_M41-like"/>
</dbReference>
<dbReference type="GO" id="GO:0016887">
    <property type="term" value="F:ATP hydrolysis activity"/>
    <property type="evidence" value="ECO:0007669"/>
    <property type="project" value="InterPro"/>
</dbReference>
<dbReference type="InterPro" id="IPR003960">
    <property type="entry name" value="ATPase_AAA_CS"/>
</dbReference>
<evidence type="ECO:0000313" key="3">
    <source>
        <dbReference type="EMBL" id="SDM47848.1"/>
    </source>
</evidence>
<dbReference type="CDD" id="cd19481">
    <property type="entry name" value="RecA-like_protease"/>
    <property type="match status" value="1"/>
</dbReference>
<dbReference type="GO" id="GO:0005886">
    <property type="term" value="C:plasma membrane"/>
    <property type="evidence" value="ECO:0007669"/>
    <property type="project" value="TreeGrafter"/>
</dbReference>
<dbReference type="PROSITE" id="PS00674">
    <property type="entry name" value="AAA"/>
    <property type="match status" value="1"/>
</dbReference>